<evidence type="ECO:0000313" key="1">
    <source>
        <dbReference type="EnsemblMetazoa" id="CLYHEMP022370.1"/>
    </source>
</evidence>
<protein>
    <submittedName>
        <fullName evidence="1">Uncharacterized protein</fullName>
    </submittedName>
</protein>
<dbReference type="SUPFAM" id="SSF50249">
    <property type="entry name" value="Nucleic acid-binding proteins"/>
    <property type="match status" value="1"/>
</dbReference>
<dbReference type="AlphaFoldDB" id="A0A7M5XFC4"/>
<dbReference type="Gene3D" id="2.40.50.140">
    <property type="entry name" value="Nucleic acid-binding proteins"/>
    <property type="match status" value="1"/>
</dbReference>
<reference evidence="1" key="1">
    <citation type="submission" date="2021-01" db="UniProtKB">
        <authorList>
            <consortium name="EnsemblMetazoa"/>
        </authorList>
    </citation>
    <scope>IDENTIFICATION</scope>
</reference>
<accession>A0A7M5XFC4</accession>
<dbReference type="GeneID" id="136817611"/>
<dbReference type="Proteomes" id="UP000594262">
    <property type="component" value="Unplaced"/>
</dbReference>
<dbReference type="InterPro" id="IPR012340">
    <property type="entry name" value="NA-bd_OB-fold"/>
</dbReference>
<dbReference type="EnsemblMetazoa" id="CLYHEMT022370.1">
    <property type="protein sequence ID" value="CLYHEMP022370.1"/>
    <property type="gene ID" value="CLYHEMG022370"/>
</dbReference>
<name>A0A7M5XFC4_9CNID</name>
<dbReference type="RefSeq" id="XP_066930039.1">
    <property type="nucleotide sequence ID" value="XM_067073938.1"/>
</dbReference>
<evidence type="ECO:0000313" key="2">
    <source>
        <dbReference type="Proteomes" id="UP000594262"/>
    </source>
</evidence>
<organism evidence="1 2">
    <name type="scientific">Clytia hemisphaerica</name>
    <dbReference type="NCBI Taxonomy" id="252671"/>
    <lineage>
        <taxon>Eukaryota</taxon>
        <taxon>Metazoa</taxon>
        <taxon>Cnidaria</taxon>
        <taxon>Hydrozoa</taxon>
        <taxon>Hydroidolina</taxon>
        <taxon>Leptothecata</taxon>
        <taxon>Obeliida</taxon>
        <taxon>Clytiidae</taxon>
        <taxon>Clytia</taxon>
    </lineage>
</organism>
<sequence length="344" mass="38612">MASNHNKRKSLTCYIHQTSPMKKKHINFRIQSSENSNLRRAVCFKTNSCQEFQTLETSGQAVTLRNVREIIPDNPNFAEIIFDDHSSIEQIAPGSMAFDRMETKLPPRQTVQEIAQSSWDAMDNNVTTKGVVCHNREVVTRGGFQLLEATFGDTTGQMPISVWSNSIEIFLKNEEACFELKNIGVKERNGVLTLTTNSNTIITIINLDKKHKSVHEKLRKASLKQMESVQGVIQLVKDFTCGSKCKICQRLVPHALTSNKFRCNPCKSIQIADSVSKTVVLGIDSLFLVLNSEVWTGTVFEEEVLADFLLGKKVDVSHIKLEIKTIKVLNNEEIGKTVVVSKSK</sequence>
<proteinExistence type="predicted"/>
<keyword evidence="2" id="KW-1185">Reference proteome</keyword>